<reference evidence="2" key="3">
    <citation type="submission" date="2006-03" db="EMBL/GenBank/DDBJ databases">
        <authorList>
            <consortium name="Genoscope"/>
        </authorList>
    </citation>
    <scope>NUCLEOTIDE SEQUENCE</scope>
    <source>
        <strain evidence="2">Stock d4-2</strain>
    </source>
</reference>
<dbReference type="KEGG" id="ptm:PTMB.55c"/>
<evidence type="ECO:0000313" key="2">
    <source>
        <dbReference type="EMBL" id="CAK56060.1"/>
    </source>
</evidence>
<dbReference type="InParanoid" id="Q6BGG8"/>
<dbReference type="GeneID" id="5009242"/>
<dbReference type="RefSeq" id="XP_001423458.1">
    <property type="nucleotide sequence ID" value="XM_001423421.1"/>
</dbReference>
<reference evidence="2 3" key="2">
    <citation type="journal article" date="2006" name="Nature">
        <title>Global trends of whole-genome duplications revealed by the ciliate Paramecium tetraurelia.</title>
        <authorList>
            <consortium name="Genoscope"/>
            <person name="Aury J.-M."/>
            <person name="Jaillon O."/>
            <person name="Duret L."/>
            <person name="Noel B."/>
            <person name="Jubin C."/>
            <person name="Porcel B.M."/>
            <person name="Segurens B."/>
            <person name="Daubin V."/>
            <person name="Anthouard V."/>
            <person name="Aiach N."/>
            <person name="Arnaiz O."/>
            <person name="Billaut A."/>
            <person name="Beisson J."/>
            <person name="Blanc I."/>
            <person name="Bouhouche K."/>
            <person name="Camara F."/>
            <person name="Duharcourt S."/>
            <person name="Guigo R."/>
            <person name="Gogendeau D."/>
            <person name="Katinka M."/>
            <person name="Keller A.-M."/>
            <person name="Kissmehl R."/>
            <person name="Klotz C."/>
            <person name="Koll F."/>
            <person name="Le Moue A."/>
            <person name="Lepere C."/>
            <person name="Malinsky S."/>
            <person name="Nowacki M."/>
            <person name="Nowak J.K."/>
            <person name="Plattner H."/>
            <person name="Poulain J."/>
            <person name="Ruiz F."/>
            <person name="Serrano V."/>
            <person name="Zagulski M."/>
            <person name="Dessen P."/>
            <person name="Betermier M."/>
            <person name="Weissenbach J."/>
            <person name="Scarpelli C."/>
            <person name="Schachter V."/>
            <person name="Sperling L."/>
            <person name="Meyer E."/>
            <person name="Cohen J."/>
            <person name="Wincker P."/>
        </authorList>
    </citation>
    <scope>NUCLEOTIDE SEQUENCE [LARGE SCALE GENOMIC DNA]</scope>
    <source>
        <strain evidence="2 3">Stock d4-2</strain>
    </source>
</reference>
<dbReference type="RefSeq" id="XP_001346879.1">
    <property type="nucleotide sequence ID" value="XM_001346843.1"/>
</dbReference>
<organism evidence="1 3">
    <name type="scientific">Paramecium tetraurelia</name>
    <dbReference type="NCBI Taxonomy" id="5888"/>
    <lineage>
        <taxon>Eukaryota</taxon>
        <taxon>Sar</taxon>
        <taxon>Alveolata</taxon>
        <taxon>Ciliophora</taxon>
        <taxon>Intramacronucleata</taxon>
        <taxon>Oligohymenophorea</taxon>
        <taxon>Peniculida</taxon>
        <taxon>Parameciidae</taxon>
        <taxon>Paramecium</taxon>
    </lineage>
</organism>
<dbReference type="OrthoDB" id="308118at2759"/>
<gene>
    <name evidence="2" type="ORF">GSPATT00000496001</name>
    <name evidence="1" type="ORF">PTMB.55c</name>
</gene>
<protein>
    <submittedName>
        <fullName evidence="2">Chromosome undetermined scaffold_1, whole genome shotgun sequence</fullName>
    </submittedName>
</protein>
<dbReference type="KEGG" id="ptm:GSPATT00000496001"/>
<evidence type="ECO:0000313" key="3">
    <source>
        <dbReference type="Proteomes" id="UP000000600"/>
    </source>
</evidence>
<accession>Q6BGG8</accession>
<sequence>MQYEQKPLNVKLAQQIDLLSTDLDHILSLTKIRGKDIPYSRICQYCKFNHDYDTHHNLVMKQYSEAQFISDLIAEHDTLFQICNWAHQSLNNQNLKEQDLAWFHILQNQFHLVQNFLKDEEKCILNSLKPYGVGQYLFDFMQLSTYQNENWVLALETLHQATTSRVSNTNNKLYKWATCQSIPWCTDISKFDENLWLNIRAELFCKVMTRHSEIYPKMMKCINFGINKPYLWTPKYYELNYEDMGLGIETIGKRFIIEIIKYLTQKSNAFQLVELIEDAITALSNISQNQQFVNLRANCFYKIAIMISDLLDIDEQDECQFSQLIKRIIEFIEAENLDFVVKQKILIHLLSFLTRLSMYNQFICQMCQNIINYLGDSLGSILQLFIDYKFDKALITKIVFNQFTKLSPIQQNEIISSSFSKYFDYDQKKSYILELVPYIIKNIELFKNTSVELFQEYPEIGDFHDLYLHVYITQDYGRMKTMIQEQQIPFQWFSKYITFILENPHLEQKEICEVMNAIDINSVLFDSLENKVYLLALIAKKLTLFKTFINYLLK</sequence>
<proteinExistence type="predicted"/>
<dbReference type="Proteomes" id="UP000000600">
    <property type="component" value="Unassembled WGS sequence"/>
</dbReference>
<dbReference type="GeneID" id="79573993"/>
<dbReference type="AlphaFoldDB" id="Q6BGG8"/>
<keyword evidence="3" id="KW-1185">Reference proteome</keyword>
<evidence type="ECO:0000313" key="1">
    <source>
        <dbReference type="EMBL" id="CAH03252.1"/>
    </source>
</evidence>
<dbReference type="HOGENOM" id="CLU_492170_0_0_1"/>
<reference evidence="1 3" key="1">
    <citation type="journal article" date="2004" name="Curr. Biol.">
        <title>High coding density on the largest Paramecium tetraurelia somatic chromosome.</title>
        <authorList>
            <person name="Zagulski M."/>
            <person name="Nowak J.K."/>
            <person name="Le Mouel A."/>
            <person name="Nowacki M."/>
            <person name="Migdalski A."/>
            <person name="Gromadka R."/>
            <person name="Noel B."/>
            <person name="Blanc I."/>
            <person name="Dessen P."/>
            <person name="Wincker P."/>
            <person name="Keller A.M."/>
            <person name="Cohen J."/>
            <person name="Meyer E."/>
            <person name="Sperling L."/>
        </authorList>
    </citation>
    <scope>NUCLEOTIDE SEQUENCE [LARGE SCALE GENOMIC DNA]</scope>
    <source>
        <strain evidence="1 3">Stock d4-2</strain>
    </source>
</reference>
<reference evidence="1" key="4">
    <citation type="submission" date="2006-11" db="EMBL/GenBank/DDBJ databases">
        <title>Paramecium megabase sequencing project.</title>
        <authorList>
            <person name="Nowak J.K."/>
            <person name="Migdalski A."/>
            <person name="Gromadka R."/>
            <person name="Zagulski M."/>
        </authorList>
    </citation>
    <scope>NUCLEOTIDE SEQUENCE</scope>
    <source>
        <strain evidence="1">Stock d4-2</strain>
    </source>
</reference>
<dbReference type="EMBL" id="CT867985">
    <property type="protein sequence ID" value="CAK56060.1"/>
    <property type="molecule type" value="Genomic_DNA"/>
</dbReference>
<dbReference type="EMBL" id="CR548612">
    <property type="protein sequence ID" value="CAH03252.1"/>
    <property type="molecule type" value="Genomic_DNA"/>
</dbReference>
<name>Q6BGG8_PARTE</name>